<dbReference type="AlphaFoldDB" id="A0A2I0ICT7"/>
<dbReference type="Proteomes" id="UP000233551">
    <property type="component" value="Unassembled WGS sequence"/>
</dbReference>
<evidence type="ECO:0000313" key="2">
    <source>
        <dbReference type="EMBL" id="PKI41805.1"/>
    </source>
</evidence>
<feature type="compositionally biased region" description="Low complexity" evidence="1">
    <location>
        <begin position="80"/>
        <end position="93"/>
    </location>
</feature>
<protein>
    <submittedName>
        <fullName evidence="2">Uncharacterized protein</fullName>
    </submittedName>
</protein>
<sequence>MIETTVGTITAEPSPEVVDAVGLIWPLRIRFGAFKPKPPRRLCTVAQNTRSERIHIPTSPQQYPPAYTPNGNAKRNAEYSGNSPSSPVSASVDGSDDCGSPPEPPYRSIVRTSRQKARVAVSWRDETVRPRYSASGELRSSSGTSRLPHHRDTQTDSLNPCVKLSSPSPPDDRADSFVWFAEASVALGIQKRQSHQELVNLTIMFRRVRSD</sequence>
<evidence type="ECO:0000313" key="3">
    <source>
        <dbReference type="Proteomes" id="UP000233551"/>
    </source>
</evidence>
<reference evidence="2 3" key="1">
    <citation type="submission" date="2017-11" db="EMBL/GenBank/DDBJ databases">
        <title>De-novo sequencing of pomegranate (Punica granatum L.) genome.</title>
        <authorList>
            <person name="Akparov Z."/>
            <person name="Amiraslanov A."/>
            <person name="Hajiyeva S."/>
            <person name="Abbasov M."/>
            <person name="Kaur K."/>
            <person name="Hamwieh A."/>
            <person name="Solovyev V."/>
            <person name="Salamov A."/>
            <person name="Braich B."/>
            <person name="Kosarev P."/>
            <person name="Mahmoud A."/>
            <person name="Hajiyev E."/>
            <person name="Babayeva S."/>
            <person name="Izzatullayeva V."/>
            <person name="Mammadov A."/>
            <person name="Mammadov A."/>
            <person name="Sharifova S."/>
            <person name="Ojaghi J."/>
            <person name="Eynullazada K."/>
            <person name="Bayramov B."/>
            <person name="Abdulazimova A."/>
            <person name="Shahmuradov I."/>
        </authorList>
    </citation>
    <scope>NUCLEOTIDE SEQUENCE [LARGE SCALE GENOMIC DNA]</scope>
    <source>
        <strain evidence="3">cv. AG2017</strain>
        <tissue evidence="2">Leaf</tissue>
    </source>
</reference>
<keyword evidence="3" id="KW-1185">Reference proteome</keyword>
<name>A0A2I0ICT7_PUNGR</name>
<organism evidence="2 3">
    <name type="scientific">Punica granatum</name>
    <name type="common">Pomegranate</name>
    <dbReference type="NCBI Taxonomy" id="22663"/>
    <lineage>
        <taxon>Eukaryota</taxon>
        <taxon>Viridiplantae</taxon>
        <taxon>Streptophyta</taxon>
        <taxon>Embryophyta</taxon>
        <taxon>Tracheophyta</taxon>
        <taxon>Spermatophyta</taxon>
        <taxon>Magnoliopsida</taxon>
        <taxon>eudicotyledons</taxon>
        <taxon>Gunneridae</taxon>
        <taxon>Pentapetalae</taxon>
        <taxon>rosids</taxon>
        <taxon>malvids</taxon>
        <taxon>Myrtales</taxon>
        <taxon>Lythraceae</taxon>
        <taxon>Punica</taxon>
    </lineage>
</organism>
<proteinExistence type="predicted"/>
<feature type="region of interest" description="Disordered" evidence="1">
    <location>
        <begin position="48"/>
        <end position="113"/>
    </location>
</feature>
<comment type="caution">
    <text evidence="2">The sequence shown here is derived from an EMBL/GenBank/DDBJ whole genome shotgun (WGS) entry which is preliminary data.</text>
</comment>
<accession>A0A2I0ICT7</accession>
<gene>
    <name evidence="2" type="ORF">CRG98_037805</name>
</gene>
<evidence type="ECO:0000256" key="1">
    <source>
        <dbReference type="SAM" id="MobiDB-lite"/>
    </source>
</evidence>
<dbReference type="EMBL" id="PGOL01003297">
    <property type="protein sequence ID" value="PKI41805.1"/>
    <property type="molecule type" value="Genomic_DNA"/>
</dbReference>
<feature type="region of interest" description="Disordered" evidence="1">
    <location>
        <begin position="132"/>
        <end position="171"/>
    </location>
</feature>